<dbReference type="InterPro" id="IPR013078">
    <property type="entry name" value="His_Pase_superF_clade-1"/>
</dbReference>
<dbReference type="EMBL" id="BSRI01000002">
    <property type="protein sequence ID" value="GLV56746.1"/>
    <property type="molecule type" value="Genomic_DNA"/>
</dbReference>
<name>A0ABQ6FW60_9CHLR</name>
<dbReference type="Proteomes" id="UP001344906">
    <property type="component" value="Unassembled WGS sequence"/>
</dbReference>
<sequence length="244" mass="27246">MADQSPIAAVRETEEARGEPYVRRIWLVRHGVTDWNSQGRLCGQHDVPLSDEGASQARWVGDQLRSRPLVALYASDLRRTRQTASILAHQLPEPLVVQTSAAWRELSFGAWEGLTYAEVSERYPDQLGFFTQPVQFSPPGGETFAALQQRVQKALAQLVRDSLRLPSGELALVSHAGPLRVLLCSLLGIPFERQWQLQFAHGSLSAIDFVAEARDVPATTTLALLNYHRTGVHIDMKSNRTEKR</sequence>
<reference evidence="1 2" key="1">
    <citation type="submission" date="2023-02" db="EMBL/GenBank/DDBJ databases">
        <title>Dictyobacter halimunensis sp. nov., a new member of the class Ktedonobacteria from forest soil in a geothermal area.</title>
        <authorList>
            <person name="Rachmania M.K."/>
            <person name="Ningsih F."/>
            <person name="Sakai Y."/>
            <person name="Yabe S."/>
            <person name="Yokota A."/>
            <person name="Sjamsuridzal W."/>
        </authorList>
    </citation>
    <scope>NUCLEOTIDE SEQUENCE [LARGE SCALE GENOMIC DNA]</scope>
    <source>
        <strain evidence="1 2">S3.2.2.5</strain>
    </source>
</reference>
<dbReference type="InterPro" id="IPR029033">
    <property type="entry name" value="His_PPase_superfam"/>
</dbReference>
<dbReference type="PANTHER" id="PTHR48100:SF1">
    <property type="entry name" value="HISTIDINE PHOSPHATASE FAMILY PROTEIN-RELATED"/>
    <property type="match status" value="1"/>
</dbReference>
<dbReference type="InterPro" id="IPR003094">
    <property type="entry name" value="6Pfruct_kin"/>
</dbReference>
<dbReference type="RefSeq" id="WP_338252303.1">
    <property type="nucleotide sequence ID" value="NZ_BSRI01000002.1"/>
</dbReference>
<keyword evidence="2" id="KW-1185">Reference proteome</keyword>
<accession>A0ABQ6FW60</accession>
<evidence type="ECO:0000313" key="2">
    <source>
        <dbReference type="Proteomes" id="UP001344906"/>
    </source>
</evidence>
<organism evidence="1 2">
    <name type="scientific">Dictyobacter halimunensis</name>
    <dbReference type="NCBI Taxonomy" id="3026934"/>
    <lineage>
        <taxon>Bacteria</taxon>
        <taxon>Bacillati</taxon>
        <taxon>Chloroflexota</taxon>
        <taxon>Ktedonobacteria</taxon>
        <taxon>Ktedonobacterales</taxon>
        <taxon>Dictyobacteraceae</taxon>
        <taxon>Dictyobacter</taxon>
    </lineage>
</organism>
<comment type="caution">
    <text evidence="1">The sequence shown here is derived from an EMBL/GenBank/DDBJ whole genome shotgun (WGS) entry which is preliminary data.</text>
</comment>
<protein>
    <submittedName>
        <fullName evidence="1">Alpha-ribazole phosphatase</fullName>
    </submittedName>
</protein>
<evidence type="ECO:0000313" key="1">
    <source>
        <dbReference type="EMBL" id="GLV56746.1"/>
    </source>
</evidence>
<dbReference type="CDD" id="cd07067">
    <property type="entry name" value="HP_PGM_like"/>
    <property type="match status" value="1"/>
</dbReference>
<dbReference type="Gene3D" id="3.40.50.1240">
    <property type="entry name" value="Phosphoglycerate mutase-like"/>
    <property type="match status" value="1"/>
</dbReference>
<dbReference type="SMART" id="SM00855">
    <property type="entry name" value="PGAM"/>
    <property type="match status" value="1"/>
</dbReference>
<dbReference type="InterPro" id="IPR050275">
    <property type="entry name" value="PGM_Phosphatase"/>
</dbReference>
<dbReference type="Pfam" id="PF00300">
    <property type="entry name" value="His_Phos_1"/>
    <property type="match status" value="1"/>
</dbReference>
<dbReference type="PANTHER" id="PTHR48100">
    <property type="entry name" value="BROAD-SPECIFICITY PHOSPHATASE YOR283W-RELATED"/>
    <property type="match status" value="1"/>
</dbReference>
<proteinExistence type="predicted"/>
<dbReference type="PRINTS" id="PR00991">
    <property type="entry name" value="6PFRUCTKNASE"/>
</dbReference>
<dbReference type="SUPFAM" id="SSF53254">
    <property type="entry name" value="Phosphoglycerate mutase-like"/>
    <property type="match status" value="1"/>
</dbReference>
<gene>
    <name evidence="1" type="ORF">KDH_35850</name>
</gene>